<keyword evidence="3" id="KW-1185">Reference proteome</keyword>
<comment type="caution">
    <text evidence="2">The sequence shown here is derived from an EMBL/GenBank/DDBJ whole genome shotgun (WGS) entry which is preliminary data.</text>
</comment>
<feature type="region of interest" description="Disordered" evidence="1">
    <location>
        <begin position="1"/>
        <end position="33"/>
    </location>
</feature>
<protein>
    <submittedName>
        <fullName evidence="2">Uncharacterized protein</fullName>
    </submittedName>
</protein>
<evidence type="ECO:0000313" key="3">
    <source>
        <dbReference type="Proteomes" id="UP001501000"/>
    </source>
</evidence>
<dbReference type="EMBL" id="BAABAJ010000004">
    <property type="protein sequence ID" value="GAA3908941.1"/>
    <property type="molecule type" value="Genomic_DNA"/>
</dbReference>
<proteinExistence type="predicted"/>
<gene>
    <name evidence="2" type="ORF">GCM10022244_18720</name>
</gene>
<evidence type="ECO:0000256" key="1">
    <source>
        <dbReference type="SAM" id="MobiDB-lite"/>
    </source>
</evidence>
<dbReference type="Proteomes" id="UP001501000">
    <property type="component" value="Unassembled WGS sequence"/>
</dbReference>
<accession>A0ABP7M060</accession>
<name>A0ABP7M060_9ACTN</name>
<organism evidence="2 3">
    <name type="scientific">Streptomyces gulbargensis</name>
    <dbReference type="NCBI Taxonomy" id="364901"/>
    <lineage>
        <taxon>Bacteria</taxon>
        <taxon>Bacillati</taxon>
        <taxon>Actinomycetota</taxon>
        <taxon>Actinomycetes</taxon>
        <taxon>Kitasatosporales</taxon>
        <taxon>Streptomycetaceae</taxon>
        <taxon>Streptomyces</taxon>
    </lineage>
</organism>
<sequence>MTGGCVKGPDATLGKTGGETGRASGKGTPPVLLWSDTDRAVGLTTAVSPATTVEV</sequence>
<reference evidence="3" key="1">
    <citation type="journal article" date="2019" name="Int. J. Syst. Evol. Microbiol.">
        <title>The Global Catalogue of Microorganisms (GCM) 10K type strain sequencing project: providing services to taxonomists for standard genome sequencing and annotation.</title>
        <authorList>
            <consortium name="The Broad Institute Genomics Platform"/>
            <consortium name="The Broad Institute Genome Sequencing Center for Infectious Disease"/>
            <person name="Wu L."/>
            <person name="Ma J."/>
        </authorList>
    </citation>
    <scope>NUCLEOTIDE SEQUENCE [LARGE SCALE GENOMIC DNA]</scope>
    <source>
        <strain evidence="3">JCM 16956</strain>
    </source>
</reference>
<evidence type="ECO:0000313" key="2">
    <source>
        <dbReference type="EMBL" id="GAA3908941.1"/>
    </source>
</evidence>